<reference evidence="3" key="1">
    <citation type="submission" date="2024-04" db="EMBL/GenBank/DDBJ databases">
        <authorList>
            <consortium name="Molecular Ecology Group"/>
        </authorList>
    </citation>
    <scope>NUCLEOTIDE SEQUENCE</scope>
</reference>
<evidence type="ECO:0000313" key="4">
    <source>
        <dbReference type="Proteomes" id="UP001497644"/>
    </source>
</evidence>
<dbReference type="AlphaFoldDB" id="A0AAV2MWE9"/>
<gene>
    <name evidence="3" type="ORF">LPLAT_LOCUS4591</name>
</gene>
<feature type="compositionally biased region" description="Basic and acidic residues" evidence="2">
    <location>
        <begin position="1"/>
        <end position="20"/>
    </location>
</feature>
<feature type="coiled-coil region" evidence="1">
    <location>
        <begin position="169"/>
        <end position="217"/>
    </location>
</feature>
<dbReference type="Proteomes" id="UP001497644">
    <property type="component" value="Unassembled WGS sequence"/>
</dbReference>
<organism evidence="3 4">
    <name type="scientific">Lasius platythorax</name>
    <dbReference type="NCBI Taxonomy" id="488582"/>
    <lineage>
        <taxon>Eukaryota</taxon>
        <taxon>Metazoa</taxon>
        <taxon>Ecdysozoa</taxon>
        <taxon>Arthropoda</taxon>
        <taxon>Hexapoda</taxon>
        <taxon>Insecta</taxon>
        <taxon>Pterygota</taxon>
        <taxon>Neoptera</taxon>
        <taxon>Endopterygota</taxon>
        <taxon>Hymenoptera</taxon>
        <taxon>Apocrita</taxon>
        <taxon>Aculeata</taxon>
        <taxon>Formicoidea</taxon>
        <taxon>Formicidae</taxon>
        <taxon>Formicinae</taxon>
        <taxon>Lasius</taxon>
        <taxon>Lasius</taxon>
    </lineage>
</organism>
<proteinExistence type="predicted"/>
<evidence type="ECO:0000256" key="2">
    <source>
        <dbReference type="SAM" id="MobiDB-lite"/>
    </source>
</evidence>
<feature type="coiled-coil region" evidence="1">
    <location>
        <begin position="100"/>
        <end position="145"/>
    </location>
</feature>
<dbReference type="EMBL" id="CAXIPU020000410">
    <property type="protein sequence ID" value="CAL1671669.1"/>
    <property type="molecule type" value="Genomic_DNA"/>
</dbReference>
<comment type="caution">
    <text evidence="3">The sequence shown here is derived from an EMBL/GenBank/DDBJ whole genome shotgun (WGS) entry which is preliminary data.</text>
</comment>
<protein>
    <submittedName>
        <fullName evidence="3">Uncharacterized protein</fullName>
    </submittedName>
</protein>
<accession>A0AAV2MWE9</accession>
<feature type="region of interest" description="Disordered" evidence="2">
    <location>
        <begin position="1"/>
        <end position="44"/>
    </location>
</feature>
<feature type="compositionally biased region" description="Basic and acidic residues" evidence="2">
    <location>
        <begin position="33"/>
        <end position="44"/>
    </location>
</feature>
<evidence type="ECO:0000313" key="3">
    <source>
        <dbReference type="EMBL" id="CAL1671669.1"/>
    </source>
</evidence>
<keyword evidence="1" id="KW-0175">Coiled coil</keyword>
<name>A0AAV2MWE9_9HYME</name>
<keyword evidence="4" id="KW-1185">Reference proteome</keyword>
<sequence length="221" mass="25689">MASGTKPKDMPKDIAKERRGSTGNIADLLKRKREGEGNRKEEETAFAKSRIVLRSPEREESIGEMLGGWGEKLREEIRKDWMIGVKILGEEIKGEVRGIKEGIKEQGVTMKEEMEKLKKEIGERERRWEEERRGMKKRIDDLEKTIGEIVAGERREKGEGDRGERIGGEDRVEQRLKNVERKIEGKEREERKKNIVIKKIKIDNENLKGEIGRIMKEIGRK</sequence>
<evidence type="ECO:0000256" key="1">
    <source>
        <dbReference type="SAM" id="Coils"/>
    </source>
</evidence>